<keyword evidence="2" id="KW-1185">Reference proteome</keyword>
<dbReference type="OrthoDB" id="2867421at2"/>
<evidence type="ECO:0000313" key="2">
    <source>
        <dbReference type="Proteomes" id="UP000198571"/>
    </source>
</evidence>
<evidence type="ECO:0000313" key="1">
    <source>
        <dbReference type="EMBL" id="SES28114.1"/>
    </source>
</evidence>
<dbReference type="AlphaFoldDB" id="A0A1H9W2U3"/>
<accession>A0A1H9W2U3</accession>
<sequence>MGIRTPNTTLTTGTLFRNEETDLVFISLFNQDPAQTHTVTVSVLDWQNTCDPTEFNKFAYLCGELFIPPSGNGSSAGTLQNNNNGDYTPPVDDPPITTPFTFAIPPLSHLVIHATPSDPIAPAPPAPLYEVRVRVPVVPTDPIIPPNPIFPVVVNTWGISFAGVIQTGNTVLQHQLVQSFDIT</sequence>
<dbReference type="EMBL" id="FOGT01000014">
    <property type="protein sequence ID" value="SES28114.1"/>
    <property type="molecule type" value="Genomic_DNA"/>
</dbReference>
<organism evidence="1 2">
    <name type="scientific">Salipaludibacillus aurantiacus</name>
    <dbReference type="NCBI Taxonomy" id="1601833"/>
    <lineage>
        <taxon>Bacteria</taxon>
        <taxon>Bacillati</taxon>
        <taxon>Bacillota</taxon>
        <taxon>Bacilli</taxon>
        <taxon>Bacillales</taxon>
        <taxon>Bacillaceae</taxon>
    </lineage>
</organism>
<protein>
    <submittedName>
        <fullName evidence="1">Uncharacterized protein</fullName>
    </submittedName>
</protein>
<reference evidence="2" key="1">
    <citation type="submission" date="2016-10" db="EMBL/GenBank/DDBJ databases">
        <authorList>
            <person name="Varghese N."/>
            <person name="Submissions S."/>
        </authorList>
    </citation>
    <scope>NUCLEOTIDE SEQUENCE [LARGE SCALE GENOMIC DNA]</scope>
    <source>
        <strain evidence="2">S9</strain>
    </source>
</reference>
<gene>
    <name evidence="1" type="ORF">SAMN05518684_11419</name>
</gene>
<dbReference type="Proteomes" id="UP000198571">
    <property type="component" value="Unassembled WGS sequence"/>
</dbReference>
<proteinExistence type="predicted"/>
<name>A0A1H9W2U3_9BACI</name>
<dbReference type="RefSeq" id="WP_093054122.1">
    <property type="nucleotide sequence ID" value="NZ_FOGT01000014.1"/>
</dbReference>